<keyword evidence="4" id="KW-0496">Mitochondrion</keyword>
<dbReference type="Pfam" id="PF21251">
    <property type="entry name" value="Ribosomal_uS5m_N"/>
    <property type="match status" value="1"/>
</dbReference>
<reference evidence="11 12" key="1">
    <citation type="submission" date="2015-07" db="EMBL/GenBank/DDBJ databases">
        <title>The genome of Dufourea novaeangliae.</title>
        <authorList>
            <person name="Pan H."/>
            <person name="Kapheim K."/>
        </authorList>
    </citation>
    <scope>NUCLEOTIDE SEQUENCE [LARGE SCALE GENOMIC DNA]</scope>
    <source>
        <strain evidence="11">0120121106</strain>
        <tissue evidence="11">Whole body</tissue>
    </source>
</reference>
<dbReference type="GO" id="GO:0006412">
    <property type="term" value="P:translation"/>
    <property type="evidence" value="ECO:0007669"/>
    <property type="project" value="InterPro"/>
</dbReference>
<dbReference type="GO" id="GO:1990904">
    <property type="term" value="C:ribonucleoprotein complex"/>
    <property type="evidence" value="ECO:0007669"/>
    <property type="project" value="UniProtKB-UniRule"/>
</dbReference>
<dbReference type="PROSITE" id="PS50881">
    <property type="entry name" value="S5_DSRBD"/>
    <property type="match status" value="1"/>
</dbReference>
<evidence type="ECO:0000256" key="5">
    <source>
        <dbReference type="ARBA" id="ARBA00023274"/>
    </source>
</evidence>
<evidence type="ECO:0000256" key="7">
    <source>
        <dbReference type="ARBA" id="ARBA00041606"/>
    </source>
</evidence>
<dbReference type="PANTHER" id="PTHR48277:SF1">
    <property type="entry name" value="MITOCHONDRIAL RIBOSOMAL PROTEIN S5"/>
    <property type="match status" value="1"/>
</dbReference>
<evidence type="ECO:0000256" key="6">
    <source>
        <dbReference type="ARBA" id="ARBA00039335"/>
    </source>
</evidence>
<proteinExistence type="inferred from homology"/>
<keyword evidence="12" id="KW-1185">Reference proteome</keyword>
<dbReference type="SUPFAM" id="SSF54768">
    <property type="entry name" value="dsRNA-binding domain-like"/>
    <property type="match status" value="1"/>
</dbReference>
<evidence type="ECO:0000256" key="1">
    <source>
        <dbReference type="ARBA" id="ARBA00004173"/>
    </source>
</evidence>
<keyword evidence="3 8" id="KW-0689">Ribosomal protein</keyword>
<gene>
    <name evidence="11" type="ORF">WN55_10244</name>
</gene>
<keyword evidence="5 8" id="KW-0687">Ribonucleoprotein</keyword>
<dbReference type="SUPFAM" id="SSF54211">
    <property type="entry name" value="Ribosomal protein S5 domain 2-like"/>
    <property type="match status" value="1"/>
</dbReference>
<dbReference type="Proteomes" id="UP000076502">
    <property type="component" value="Unassembled WGS sequence"/>
</dbReference>
<feature type="domain" description="S5 DRBM" evidence="10">
    <location>
        <begin position="164"/>
        <end position="210"/>
    </location>
</feature>
<dbReference type="EMBL" id="KQ434809">
    <property type="protein sequence ID" value="KZC06334.1"/>
    <property type="molecule type" value="Genomic_DNA"/>
</dbReference>
<evidence type="ECO:0000313" key="11">
    <source>
        <dbReference type="EMBL" id="KZC06334.1"/>
    </source>
</evidence>
<evidence type="ECO:0000256" key="3">
    <source>
        <dbReference type="ARBA" id="ARBA00022980"/>
    </source>
</evidence>
<dbReference type="Pfam" id="PF03719">
    <property type="entry name" value="Ribosomal_S5_C"/>
    <property type="match status" value="1"/>
</dbReference>
<dbReference type="GO" id="GO:0003735">
    <property type="term" value="F:structural constituent of ribosome"/>
    <property type="evidence" value="ECO:0007669"/>
    <property type="project" value="UniProtKB-UniRule"/>
</dbReference>
<dbReference type="PANTHER" id="PTHR48277">
    <property type="entry name" value="MITOCHONDRIAL RIBOSOMAL PROTEIN S5"/>
    <property type="match status" value="1"/>
</dbReference>
<dbReference type="GO" id="GO:0005840">
    <property type="term" value="C:ribosome"/>
    <property type="evidence" value="ECO:0007669"/>
    <property type="project" value="UniProtKB-KW"/>
</dbReference>
<evidence type="ECO:0000256" key="8">
    <source>
        <dbReference type="PROSITE-ProRule" id="PRU00268"/>
    </source>
</evidence>
<evidence type="ECO:0000313" key="12">
    <source>
        <dbReference type="Proteomes" id="UP000076502"/>
    </source>
</evidence>
<dbReference type="AlphaFoldDB" id="A0A154P4U7"/>
<dbReference type="Gene3D" id="3.30.160.20">
    <property type="match status" value="1"/>
</dbReference>
<organism evidence="11 12">
    <name type="scientific">Dufourea novaeangliae</name>
    <name type="common">Sweat bee</name>
    <dbReference type="NCBI Taxonomy" id="178035"/>
    <lineage>
        <taxon>Eukaryota</taxon>
        <taxon>Metazoa</taxon>
        <taxon>Ecdysozoa</taxon>
        <taxon>Arthropoda</taxon>
        <taxon>Hexapoda</taxon>
        <taxon>Insecta</taxon>
        <taxon>Pterygota</taxon>
        <taxon>Neoptera</taxon>
        <taxon>Endopterygota</taxon>
        <taxon>Hymenoptera</taxon>
        <taxon>Apocrita</taxon>
        <taxon>Aculeata</taxon>
        <taxon>Apoidea</taxon>
        <taxon>Anthophila</taxon>
        <taxon>Halictidae</taxon>
        <taxon>Rophitinae</taxon>
        <taxon>Dufourea</taxon>
    </lineage>
</organism>
<dbReference type="Pfam" id="PF00333">
    <property type="entry name" value="Ribosomal_S5"/>
    <property type="match status" value="1"/>
</dbReference>
<dbReference type="FunFam" id="3.30.230.10:FF:000002">
    <property type="entry name" value="30S ribosomal protein S5"/>
    <property type="match status" value="1"/>
</dbReference>
<dbReference type="GO" id="GO:0005739">
    <property type="term" value="C:mitochondrion"/>
    <property type="evidence" value="ECO:0007669"/>
    <property type="project" value="UniProtKB-SubCell"/>
</dbReference>
<dbReference type="InterPro" id="IPR020568">
    <property type="entry name" value="Ribosomal_Su5_D2-typ_SF"/>
</dbReference>
<protein>
    <recommendedName>
        <fullName evidence="6">Small ribosomal subunit protein uS5m</fullName>
    </recommendedName>
    <alternativeName>
        <fullName evidence="7">28S ribosomal protein S5, mitochondrial</fullName>
    </alternativeName>
</protein>
<dbReference type="OrthoDB" id="309483at2759"/>
<comment type="subcellular location">
    <subcellularLocation>
        <location evidence="1">Mitochondrion</location>
    </subcellularLocation>
</comment>
<dbReference type="InterPro" id="IPR013810">
    <property type="entry name" value="Ribosomal_uS5_N"/>
</dbReference>
<dbReference type="STRING" id="178035.A0A154P4U7"/>
<evidence type="ECO:0000259" key="10">
    <source>
        <dbReference type="PROSITE" id="PS50881"/>
    </source>
</evidence>
<accession>A0A154P4U7</accession>
<evidence type="ECO:0000256" key="4">
    <source>
        <dbReference type="ARBA" id="ARBA00023128"/>
    </source>
</evidence>
<comment type="similarity">
    <text evidence="2 9">Belongs to the universal ribosomal protein uS5 family.</text>
</comment>
<dbReference type="InterPro" id="IPR005324">
    <property type="entry name" value="Ribosomal_uS5_C"/>
</dbReference>
<dbReference type="InterPro" id="IPR000851">
    <property type="entry name" value="Ribosomal_uS5"/>
</dbReference>
<name>A0A154P4U7_DUFNO</name>
<dbReference type="InterPro" id="IPR048584">
    <property type="entry name" value="Ribosomal_uS5m_N"/>
</dbReference>
<dbReference type="Gene3D" id="3.30.230.10">
    <property type="match status" value="1"/>
</dbReference>
<evidence type="ECO:0000256" key="9">
    <source>
        <dbReference type="RuleBase" id="RU003823"/>
    </source>
</evidence>
<dbReference type="GO" id="GO:0003723">
    <property type="term" value="F:RNA binding"/>
    <property type="evidence" value="ECO:0007669"/>
    <property type="project" value="InterPro"/>
</dbReference>
<dbReference type="InterPro" id="IPR014721">
    <property type="entry name" value="Ribsml_uS5_D2-typ_fold_subgr"/>
</dbReference>
<evidence type="ECO:0000256" key="2">
    <source>
        <dbReference type="ARBA" id="ARBA00008945"/>
    </source>
</evidence>
<sequence length="414" mass="47278">MASGFLRINGIIRNYGKFDNIKSHEPATQLWKSVTSVSNAGKRRGRGKVAPRMKDLNRGQIIGMGKIEMILPGLNAAITEDNIMVAQSKAPPNPKREKELLQLRTELPKIRAQKIHPLLRGWHGTNPCGRKLGPPDPINEEPFHGFESWVIDLVNTSIMTSHFGRSKRTRCTVVTGNQNGLVGFASAQGSDIRSCITHARNKAGRNILYFERYEDHTVLHDFFTQFHRTKIFVKQMPKGYGIKAHRIIKTICEAIGIKDLHARVEGSKNCPNIIKAFIIGLLQQKSYQQLANEKQLHLVAVKKENDYYPTVLASPATTRTKEEIKADEIIDFKQYVMDGRMVLERKPISPFFTKLPSYQNYLRKMERSRDHDKVRIRLRAEYGDICSFLADKYPEASVSKWRKHDKKDETAEAE</sequence>